<feature type="region of interest" description="Disordered" evidence="2">
    <location>
        <begin position="1475"/>
        <end position="1575"/>
    </location>
</feature>
<dbReference type="InterPro" id="IPR022385">
    <property type="entry name" value="Rhs_assc_core"/>
</dbReference>
<evidence type="ECO:0000256" key="2">
    <source>
        <dbReference type="SAM" id="MobiDB-lite"/>
    </source>
</evidence>
<feature type="transmembrane region" description="Helical" evidence="3">
    <location>
        <begin position="1396"/>
        <end position="1419"/>
    </location>
</feature>
<keyword evidence="3" id="KW-0472">Membrane</keyword>
<keyword evidence="3" id="KW-0812">Transmembrane</keyword>
<keyword evidence="6" id="KW-1185">Reference proteome</keyword>
<dbReference type="RefSeq" id="WP_330074258.1">
    <property type="nucleotide sequence ID" value="NZ_JAZDQJ010000007.1"/>
</dbReference>
<dbReference type="NCBIfam" id="TIGR03696">
    <property type="entry name" value="Rhs_assc_core"/>
    <property type="match status" value="1"/>
</dbReference>
<organism evidence="5 6">
    <name type="scientific">Pseudomonas ulcerans</name>
    <dbReference type="NCBI Taxonomy" id="3115852"/>
    <lineage>
        <taxon>Bacteria</taxon>
        <taxon>Pseudomonadati</taxon>
        <taxon>Pseudomonadota</taxon>
        <taxon>Gammaproteobacteria</taxon>
        <taxon>Pseudomonadales</taxon>
        <taxon>Pseudomonadaceae</taxon>
        <taxon>Pseudomonas</taxon>
    </lineage>
</organism>
<feature type="transmembrane region" description="Helical" evidence="3">
    <location>
        <begin position="1426"/>
        <end position="1448"/>
    </location>
</feature>
<evidence type="ECO:0000313" key="5">
    <source>
        <dbReference type="EMBL" id="MEE1933376.1"/>
    </source>
</evidence>
<feature type="transmembrane region" description="Helical" evidence="3">
    <location>
        <begin position="1454"/>
        <end position="1472"/>
    </location>
</feature>
<dbReference type="Gene3D" id="2.180.10.10">
    <property type="entry name" value="RHS repeat-associated core"/>
    <property type="match status" value="2"/>
</dbReference>
<dbReference type="Pfam" id="PF25023">
    <property type="entry name" value="TEN_YD-shell"/>
    <property type="match status" value="1"/>
</dbReference>
<dbReference type="Proteomes" id="UP001335100">
    <property type="component" value="Unassembled WGS sequence"/>
</dbReference>
<dbReference type="EMBL" id="JAZDQJ010000007">
    <property type="protein sequence ID" value="MEE1933376.1"/>
    <property type="molecule type" value="Genomic_DNA"/>
</dbReference>
<name>A0ABU7HPF6_9PSED</name>
<protein>
    <submittedName>
        <fullName evidence="5">RHS repeat-associated core domain-containing protein</fullName>
    </submittedName>
</protein>
<proteinExistence type="predicted"/>
<sequence length="1627" mass="181603">MTTNSNVSSNAFNYPVKGSVDPRTGQYTMSIELPELRANALNGPDLPIRLDFSQLNPDDSGYGIGWTLRLSQFRIPNRMLSLYTGESFKVTGTDGGEPPIKEKKIDSFRFFDDGNDTWRIVHRSGLVEVLKAGGIEDQRIAVPHRIYTPTGHSIELTWESFNGGQRLASIGDAQGDLLRISRSDHEVKLLLPPFDDKPLTRYVMKLTERRVMEIILPVEEQASWRFAYELIRGRTCITSVKTPQGAHETIEYRDEGHQFPGKEPPPNLPRITRHLVSPGSGKAALETRYVYSVENFLGNGANVDWTDDGLDQLYKVTHTYVYDSTAKHMLDGKELRTVKRVYNRFHLLTDEVITQGQCVKKTINTYHAKDVPFEQQPTNFQAPHTVENRWEMANDSTKARSETATTEFDDHGNIVLEIKANGVTKRTTYYDKDGEDGCPADPNGFVHYVKETRVTPPADARGDAPVVINRYRYEALPPLDGAPLPEMLGMCEEFLYEERGDKETLVQHNLHKRYSTPDNPYLHGRQLQSVSTFNGTCSTTDFRYEKARNKLLDQDTLHCEETFTGFDGVSRTMVQEQSLVHGEPLQGEDENGVQMVFKYDSLRRLVQQTVAPDTDFVASSTVEQQLVAADGQHATQTLTTVKGVQTRNHYDGVGHLVLTECRQGSEWRRIYSAVYDGMGQLSEESRHDWIDTREITRTTTYQYDDWGEQCRVTGPDGVAQVTEFTPFGEGGDLRTSWRESAAQEPGISQMTITQFNRFDKPDWIERRDGKNVVGRQVFTYDGQGRCVQEDQELAEETRTTHYTYDIRGRVESTRLPDNTLVARTFAAHSTGDLATAIKVTPGGDPETELLVGERTFDGLQRLTSLTVGPRVEGYQYEGQQTRVSKRTTPAKNVIEYFYEADLGDQPKQIVAPDSTSTFNYDKKNGGIDSASNGAGAREYIYTDLGHLEKETWIDADGSTHETRHECSLLGMATLRVENGLETHYIYDDLGRLECMTQGQLQARFEYDADGRQHLTTTTDLGSGDKLVSENQYDSLDRIHLRTLTLNDGPPRTLTHVWRDDDQLCSRHLEMSGRSLLFEEFTYDVRGRLTEYHCSGERLPTDRYGNAITAQMFRLDTLNNITRCQTTFANGDGDLAKYTYADDDSCQLTLVEHSYTEGGYPESQAFNYDADGNQLNDEQGQGLEYDSQGRLLKVTSADGSRTTAAYRYDGHQHLVGVRNGDEPETLRFYKDFEVSYTLRDGVQVHYFSHAGQPLGQQELNDHERTMLLLTDASPSVIGESLAAGVREAVYSAYGEQAEEQRLECLLAFNGELREAGTGWYLLGRGYRAYNPALMRFHSPDSLSPFGEGGLNPYMYCLGNPVRFRDPSGHSTGQARDWDPDYIDPPEQPTKKKSWMDWLPVLGAVIAAVGVMTIALPLLAAPLLTLKFAMGVALTGVAIAAVGTSAAGVLLENEELTAIGYALSAVAGLAFLGGKAKSKWGNKTPKDQPGGSRRNSTQSGGEPADPNRDFRQQPLEPGQEYRPAELWPVPRGAEIRTQNPVSPSPSRTNSNAASYEGTHDTPFNSPAPSIVDVPVAPPAPKVSVQQVQKAPAQTQPKHASSYISVGNYKGTPEGRWQGTGTFVPLAINL</sequence>
<evidence type="ECO:0000313" key="6">
    <source>
        <dbReference type="Proteomes" id="UP001335100"/>
    </source>
</evidence>
<feature type="domain" description="Teneurin-like YD-shell" evidence="4">
    <location>
        <begin position="1061"/>
        <end position="1339"/>
    </location>
</feature>
<feature type="compositionally biased region" description="Polar residues" evidence="2">
    <location>
        <begin position="1534"/>
        <end position="1551"/>
    </location>
</feature>
<reference evidence="5 6" key="1">
    <citation type="submission" date="2024-01" db="EMBL/GenBank/DDBJ databases">
        <title>Unpublished Manusciprt.</title>
        <authorList>
            <person name="Duman M."/>
            <person name="Valdes E.G."/>
            <person name="Ajmi N."/>
            <person name="Altun S."/>
            <person name="Saticioglu I.B."/>
        </authorList>
    </citation>
    <scope>NUCLEOTIDE SEQUENCE [LARGE SCALE GENOMIC DNA]</scope>
    <source>
        <strain evidence="5 6">148P</strain>
    </source>
</reference>
<gene>
    <name evidence="5" type="ORF">V0R50_09085</name>
</gene>
<keyword evidence="1" id="KW-0677">Repeat</keyword>
<comment type="caution">
    <text evidence="5">The sequence shown here is derived from an EMBL/GenBank/DDBJ whole genome shotgun (WGS) entry which is preliminary data.</text>
</comment>
<dbReference type="InterPro" id="IPR056823">
    <property type="entry name" value="TEN-like_YD-shell"/>
</dbReference>
<keyword evidence="3" id="KW-1133">Transmembrane helix</keyword>
<dbReference type="InterPro" id="IPR050708">
    <property type="entry name" value="T6SS_VgrG/RHS"/>
</dbReference>
<evidence type="ECO:0000256" key="3">
    <source>
        <dbReference type="SAM" id="Phobius"/>
    </source>
</evidence>
<accession>A0ABU7HPF6</accession>
<evidence type="ECO:0000256" key="1">
    <source>
        <dbReference type="ARBA" id="ARBA00022737"/>
    </source>
</evidence>
<dbReference type="PANTHER" id="PTHR32305:SF15">
    <property type="entry name" value="PROTEIN RHSA-RELATED"/>
    <property type="match status" value="1"/>
</dbReference>
<dbReference type="PANTHER" id="PTHR32305">
    <property type="match status" value="1"/>
</dbReference>
<evidence type="ECO:0000259" key="4">
    <source>
        <dbReference type="Pfam" id="PF25023"/>
    </source>
</evidence>